<sequence length="104" mass="11750">MLNSYSDQQEQTQLLHPLLLQAEPVNTLNLPSLSNEGCSMPSVCEIPAALEGNGKRLAQSLAKLSDQSEKLASQTGWKLYLKQLTIHRKLLYLFLQIQVIQSWR</sequence>
<evidence type="ECO:0000313" key="2">
    <source>
        <dbReference type="Proteomes" id="UP001163046"/>
    </source>
</evidence>
<organism evidence="1 2">
    <name type="scientific">Desmophyllum pertusum</name>
    <dbReference type="NCBI Taxonomy" id="174260"/>
    <lineage>
        <taxon>Eukaryota</taxon>
        <taxon>Metazoa</taxon>
        <taxon>Cnidaria</taxon>
        <taxon>Anthozoa</taxon>
        <taxon>Hexacorallia</taxon>
        <taxon>Scleractinia</taxon>
        <taxon>Caryophylliina</taxon>
        <taxon>Caryophylliidae</taxon>
        <taxon>Desmophyllum</taxon>
    </lineage>
</organism>
<dbReference type="EMBL" id="MU826829">
    <property type="protein sequence ID" value="KAJ7373795.1"/>
    <property type="molecule type" value="Genomic_DNA"/>
</dbReference>
<dbReference type="AlphaFoldDB" id="A0A9W9Z2K8"/>
<gene>
    <name evidence="1" type="ORF">OS493_009117</name>
</gene>
<dbReference type="Proteomes" id="UP001163046">
    <property type="component" value="Unassembled WGS sequence"/>
</dbReference>
<keyword evidence="2" id="KW-1185">Reference proteome</keyword>
<protein>
    <submittedName>
        <fullName evidence="1">Uncharacterized protein</fullName>
    </submittedName>
</protein>
<comment type="caution">
    <text evidence="1">The sequence shown here is derived from an EMBL/GenBank/DDBJ whole genome shotgun (WGS) entry which is preliminary data.</text>
</comment>
<evidence type="ECO:0000313" key="1">
    <source>
        <dbReference type="EMBL" id="KAJ7373795.1"/>
    </source>
</evidence>
<accession>A0A9W9Z2K8</accession>
<reference evidence="1" key="1">
    <citation type="submission" date="2023-01" db="EMBL/GenBank/DDBJ databases">
        <title>Genome assembly of the deep-sea coral Lophelia pertusa.</title>
        <authorList>
            <person name="Herrera S."/>
            <person name="Cordes E."/>
        </authorList>
    </citation>
    <scope>NUCLEOTIDE SEQUENCE</scope>
    <source>
        <strain evidence="1">USNM1676648</strain>
        <tissue evidence="1">Polyp</tissue>
    </source>
</reference>
<name>A0A9W9Z2K8_9CNID</name>
<proteinExistence type="predicted"/>